<evidence type="ECO:0000256" key="2">
    <source>
        <dbReference type="ARBA" id="ARBA00022448"/>
    </source>
</evidence>
<dbReference type="HAMAP" id="MF_00422">
    <property type="entry name" value="SecE"/>
    <property type="match status" value="1"/>
</dbReference>
<evidence type="ECO:0000256" key="4">
    <source>
        <dbReference type="ARBA" id="ARBA00022927"/>
    </source>
</evidence>
<dbReference type="GO" id="GO:0006605">
    <property type="term" value="P:protein targeting"/>
    <property type="evidence" value="ECO:0007669"/>
    <property type="project" value="UniProtKB-UniRule"/>
</dbReference>
<dbReference type="InterPro" id="IPR005807">
    <property type="entry name" value="SecE_bac"/>
</dbReference>
<dbReference type="GO" id="GO:0065002">
    <property type="term" value="P:intracellular protein transmembrane transport"/>
    <property type="evidence" value="ECO:0007669"/>
    <property type="project" value="UniProtKB-UniRule"/>
</dbReference>
<dbReference type="NCBIfam" id="TIGR00964">
    <property type="entry name" value="secE_bact"/>
    <property type="match status" value="1"/>
</dbReference>
<comment type="subunit">
    <text evidence="8">Component of the Sec protein translocase complex. Heterotrimer consisting of SecY, SecE and SecG subunits. The heterotrimers can form oligomers, although 1 heterotrimer is thought to be able to translocate proteins. Interacts with the ribosome. Interacts with SecDF, and other proteins may be involved. Interacts with SecA.</text>
</comment>
<evidence type="ECO:0000256" key="6">
    <source>
        <dbReference type="ARBA" id="ARBA00023010"/>
    </source>
</evidence>
<evidence type="ECO:0000256" key="5">
    <source>
        <dbReference type="ARBA" id="ARBA00022989"/>
    </source>
</evidence>
<name>A0A0R2C4N5_9LACO</name>
<keyword evidence="5 8" id="KW-1133">Transmembrane helix</keyword>
<dbReference type="GO" id="GO:0008320">
    <property type="term" value="F:protein transmembrane transporter activity"/>
    <property type="evidence" value="ECO:0007669"/>
    <property type="project" value="UniProtKB-UniRule"/>
</dbReference>
<organism evidence="9 10">
    <name type="scientific">Lacticaseibacillus thailandensis DSM 22698 = JCM 13996</name>
    <dbReference type="NCBI Taxonomy" id="1423810"/>
    <lineage>
        <taxon>Bacteria</taxon>
        <taxon>Bacillati</taxon>
        <taxon>Bacillota</taxon>
        <taxon>Bacilli</taxon>
        <taxon>Lactobacillales</taxon>
        <taxon>Lactobacillaceae</taxon>
        <taxon>Lacticaseibacillus</taxon>
    </lineage>
</organism>
<keyword evidence="8" id="KW-1003">Cell membrane</keyword>
<keyword evidence="3 8" id="KW-0812">Transmembrane</keyword>
<sequence length="56" mass="6663">MNFIKGVFHEMKMTTWPTWKENRRDTTTVIVTSILFAVYFALCDWAITAILEKFVF</sequence>
<keyword evidence="10" id="KW-1185">Reference proteome</keyword>
<evidence type="ECO:0000256" key="1">
    <source>
        <dbReference type="ARBA" id="ARBA00004370"/>
    </source>
</evidence>
<comment type="function">
    <text evidence="8">Essential subunit of the Sec protein translocation channel SecYEG. Clamps together the 2 halves of SecY. May contact the channel plug during translocation.</text>
</comment>
<accession>A0A0R2C4N5</accession>
<dbReference type="Pfam" id="PF00584">
    <property type="entry name" value="SecE"/>
    <property type="match status" value="1"/>
</dbReference>
<dbReference type="Proteomes" id="UP000051789">
    <property type="component" value="Unassembled WGS sequence"/>
</dbReference>
<evidence type="ECO:0000256" key="7">
    <source>
        <dbReference type="ARBA" id="ARBA00023136"/>
    </source>
</evidence>
<dbReference type="GO" id="GO:0005886">
    <property type="term" value="C:plasma membrane"/>
    <property type="evidence" value="ECO:0007669"/>
    <property type="project" value="UniProtKB-SubCell"/>
</dbReference>
<evidence type="ECO:0000313" key="10">
    <source>
        <dbReference type="Proteomes" id="UP000051789"/>
    </source>
</evidence>
<dbReference type="InterPro" id="IPR038379">
    <property type="entry name" value="SecE_sf"/>
</dbReference>
<dbReference type="Gene3D" id="1.20.5.1030">
    <property type="entry name" value="Preprotein translocase secy subunit"/>
    <property type="match status" value="1"/>
</dbReference>
<keyword evidence="7 8" id="KW-0472">Membrane</keyword>
<comment type="similarity">
    <text evidence="8">Belongs to the SecE/SEC61-gamma family.</text>
</comment>
<dbReference type="InterPro" id="IPR001901">
    <property type="entry name" value="Translocase_SecE/Sec61-g"/>
</dbReference>
<feature type="transmembrane region" description="Helical" evidence="8">
    <location>
        <begin position="29"/>
        <end position="51"/>
    </location>
</feature>
<dbReference type="GO" id="GO:0043952">
    <property type="term" value="P:protein transport by the Sec complex"/>
    <property type="evidence" value="ECO:0007669"/>
    <property type="project" value="UniProtKB-UniRule"/>
</dbReference>
<dbReference type="OrthoDB" id="9813233at2"/>
<evidence type="ECO:0000256" key="3">
    <source>
        <dbReference type="ARBA" id="ARBA00022692"/>
    </source>
</evidence>
<dbReference type="STRING" id="1423810.FD19_GL000784"/>
<dbReference type="RefSeq" id="WP_054750620.1">
    <property type="nucleotide sequence ID" value="NZ_AYZK01000010.1"/>
</dbReference>
<keyword evidence="2 8" id="KW-0813">Transport</keyword>
<gene>
    <name evidence="8" type="primary">secE</name>
    <name evidence="9" type="ORF">FD19_GL000784</name>
</gene>
<keyword evidence="4 8" id="KW-0653">Protein transport</keyword>
<evidence type="ECO:0000313" key="9">
    <source>
        <dbReference type="EMBL" id="KRM86455.1"/>
    </source>
</evidence>
<keyword evidence="6 8" id="KW-0811">Translocation</keyword>
<comment type="caution">
    <text evidence="9">The sequence shown here is derived from an EMBL/GenBank/DDBJ whole genome shotgun (WGS) entry which is preliminary data.</text>
</comment>
<dbReference type="EMBL" id="AYZK01000010">
    <property type="protein sequence ID" value="KRM86455.1"/>
    <property type="molecule type" value="Genomic_DNA"/>
</dbReference>
<dbReference type="GO" id="GO:0009306">
    <property type="term" value="P:protein secretion"/>
    <property type="evidence" value="ECO:0007669"/>
    <property type="project" value="UniProtKB-UniRule"/>
</dbReference>
<evidence type="ECO:0000256" key="8">
    <source>
        <dbReference type="HAMAP-Rule" id="MF_00422"/>
    </source>
</evidence>
<protein>
    <recommendedName>
        <fullName evidence="8">Protein translocase subunit SecE</fullName>
    </recommendedName>
</protein>
<proteinExistence type="inferred from homology"/>
<reference evidence="9 10" key="1">
    <citation type="journal article" date="2015" name="Genome Announc.">
        <title>Expanding the biotechnology potential of lactobacilli through comparative genomics of 213 strains and associated genera.</title>
        <authorList>
            <person name="Sun Z."/>
            <person name="Harris H.M."/>
            <person name="McCann A."/>
            <person name="Guo C."/>
            <person name="Argimon S."/>
            <person name="Zhang W."/>
            <person name="Yang X."/>
            <person name="Jeffery I.B."/>
            <person name="Cooney J.C."/>
            <person name="Kagawa T.F."/>
            <person name="Liu W."/>
            <person name="Song Y."/>
            <person name="Salvetti E."/>
            <person name="Wrobel A."/>
            <person name="Rasinkangas P."/>
            <person name="Parkhill J."/>
            <person name="Rea M.C."/>
            <person name="O'Sullivan O."/>
            <person name="Ritari J."/>
            <person name="Douillard F.P."/>
            <person name="Paul Ross R."/>
            <person name="Yang R."/>
            <person name="Briner A.E."/>
            <person name="Felis G.E."/>
            <person name="de Vos W.M."/>
            <person name="Barrangou R."/>
            <person name="Klaenhammer T.R."/>
            <person name="Caufield P.W."/>
            <person name="Cui Y."/>
            <person name="Zhang H."/>
            <person name="O'Toole P.W."/>
        </authorList>
    </citation>
    <scope>NUCLEOTIDE SEQUENCE [LARGE SCALE GENOMIC DNA]</scope>
    <source>
        <strain evidence="9 10">DSM 22698</strain>
    </source>
</reference>
<dbReference type="AlphaFoldDB" id="A0A0R2C4N5"/>
<comment type="subcellular location">
    <subcellularLocation>
        <location evidence="8">Cell membrane</location>
        <topology evidence="8">Single-pass membrane protein</topology>
    </subcellularLocation>
    <subcellularLocation>
        <location evidence="1">Membrane</location>
    </subcellularLocation>
</comment>
<dbReference type="PATRIC" id="fig|1423810.4.peg.798"/>